<sequence>MAESYSISISRTTGILNNKQPKCPSLSLVSTPTKLSFFASCPSWVSLKGSKFSPLNAVTLVARASNWAQQEKERMGEIGAGLDGVDLREETFRDDSEVYSTEPVQEARVYVGNLPYAVDSEGLAQLFNQAGIVETAEVINISIFSSLIIPFSYHMFSGFPHV</sequence>
<dbReference type="PANTHER" id="PTHR48025">
    <property type="entry name" value="OS02G0815200 PROTEIN"/>
    <property type="match status" value="1"/>
</dbReference>
<dbReference type="AlphaFoldDB" id="A0A2P2IWS3"/>
<dbReference type="GO" id="GO:0003729">
    <property type="term" value="F:mRNA binding"/>
    <property type="evidence" value="ECO:0007669"/>
    <property type="project" value="TreeGrafter"/>
</dbReference>
<feature type="domain" description="RRM" evidence="2">
    <location>
        <begin position="109"/>
        <end position="140"/>
    </location>
</feature>
<name>A0A2P2IWS3_RHIMU</name>
<dbReference type="InterPro" id="IPR000504">
    <property type="entry name" value="RRM_dom"/>
</dbReference>
<dbReference type="Gene3D" id="3.30.70.330">
    <property type="match status" value="1"/>
</dbReference>
<dbReference type="GO" id="GO:0009535">
    <property type="term" value="C:chloroplast thylakoid membrane"/>
    <property type="evidence" value="ECO:0007669"/>
    <property type="project" value="TreeGrafter"/>
</dbReference>
<evidence type="ECO:0000256" key="1">
    <source>
        <dbReference type="ARBA" id="ARBA00022884"/>
    </source>
</evidence>
<dbReference type="InterPro" id="IPR012677">
    <property type="entry name" value="Nucleotide-bd_a/b_plait_sf"/>
</dbReference>
<proteinExistence type="predicted"/>
<evidence type="ECO:0000313" key="3">
    <source>
        <dbReference type="EMBL" id="MBW85652.1"/>
    </source>
</evidence>
<dbReference type="EMBL" id="GGEC01005169">
    <property type="protein sequence ID" value="MBW85652.1"/>
    <property type="molecule type" value="Transcribed_RNA"/>
</dbReference>
<evidence type="ECO:0000259" key="2">
    <source>
        <dbReference type="Pfam" id="PF00076"/>
    </source>
</evidence>
<organism evidence="3">
    <name type="scientific">Rhizophora mucronata</name>
    <name type="common">Asiatic mangrove</name>
    <dbReference type="NCBI Taxonomy" id="61149"/>
    <lineage>
        <taxon>Eukaryota</taxon>
        <taxon>Viridiplantae</taxon>
        <taxon>Streptophyta</taxon>
        <taxon>Embryophyta</taxon>
        <taxon>Tracheophyta</taxon>
        <taxon>Spermatophyta</taxon>
        <taxon>Magnoliopsida</taxon>
        <taxon>eudicotyledons</taxon>
        <taxon>Gunneridae</taxon>
        <taxon>Pentapetalae</taxon>
        <taxon>rosids</taxon>
        <taxon>fabids</taxon>
        <taxon>Malpighiales</taxon>
        <taxon>Rhizophoraceae</taxon>
        <taxon>Rhizophora</taxon>
    </lineage>
</organism>
<dbReference type="InterPro" id="IPR050502">
    <property type="entry name" value="Euk_RNA-bind_prot"/>
</dbReference>
<accession>A0A2P2IWS3</accession>
<keyword evidence="1" id="KW-0694">RNA-binding</keyword>
<dbReference type="PANTHER" id="PTHR48025:SF3">
    <property type="entry name" value="31 KDA RIBONUCLEOPROTEIN, CHLOROPLASTIC-RELATED"/>
    <property type="match status" value="1"/>
</dbReference>
<dbReference type="SUPFAM" id="SSF54928">
    <property type="entry name" value="RNA-binding domain, RBD"/>
    <property type="match status" value="1"/>
</dbReference>
<dbReference type="GO" id="GO:1901259">
    <property type="term" value="P:chloroplast rRNA processing"/>
    <property type="evidence" value="ECO:0007669"/>
    <property type="project" value="TreeGrafter"/>
</dbReference>
<dbReference type="InterPro" id="IPR035979">
    <property type="entry name" value="RBD_domain_sf"/>
</dbReference>
<dbReference type="Pfam" id="PF00076">
    <property type="entry name" value="RRM_1"/>
    <property type="match status" value="1"/>
</dbReference>
<reference evidence="3" key="1">
    <citation type="submission" date="2018-02" db="EMBL/GenBank/DDBJ databases">
        <title>Rhizophora mucronata_Transcriptome.</title>
        <authorList>
            <person name="Meera S.P."/>
            <person name="Sreeshan A."/>
            <person name="Augustine A."/>
        </authorList>
    </citation>
    <scope>NUCLEOTIDE SEQUENCE</scope>
    <source>
        <tissue evidence="3">Leaf</tissue>
    </source>
</reference>
<protein>
    <recommendedName>
        <fullName evidence="2">RRM domain-containing protein</fullName>
    </recommendedName>
</protein>